<dbReference type="InterPro" id="IPR017459">
    <property type="entry name" value="Glycosyl_Trfase_fam3_N_dom"/>
</dbReference>
<organism evidence="6 7">
    <name type="scientific">Ravibacter arvi</name>
    <dbReference type="NCBI Taxonomy" id="2051041"/>
    <lineage>
        <taxon>Bacteria</taxon>
        <taxon>Pseudomonadati</taxon>
        <taxon>Bacteroidota</taxon>
        <taxon>Cytophagia</taxon>
        <taxon>Cytophagales</taxon>
        <taxon>Spirosomataceae</taxon>
        <taxon>Ravibacter</taxon>
    </lineage>
</organism>
<feature type="binding site" evidence="3">
    <location>
        <position position="87"/>
    </location>
    <ligand>
        <name>5-phospho-alpha-D-ribose 1-diphosphate</name>
        <dbReference type="ChEBI" id="CHEBI:58017"/>
    </ligand>
</feature>
<comment type="pathway">
    <text evidence="3">Amino-acid biosynthesis; L-tryptophan biosynthesis; L-tryptophan from chorismate: step 2/5.</text>
</comment>
<dbReference type="NCBIfam" id="TIGR01245">
    <property type="entry name" value="trpD"/>
    <property type="match status" value="1"/>
</dbReference>
<keyword evidence="3" id="KW-0479">Metal-binding</keyword>
<keyword evidence="3" id="KW-0460">Magnesium</keyword>
<comment type="similarity">
    <text evidence="3">Belongs to the anthranilate phosphoribosyltransferase family.</text>
</comment>
<dbReference type="Pfam" id="PF00591">
    <property type="entry name" value="Glycos_transf_3"/>
    <property type="match status" value="1"/>
</dbReference>
<feature type="binding site" evidence="3">
    <location>
        <position position="224"/>
    </location>
    <ligand>
        <name>Mg(2+)</name>
        <dbReference type="ChEBI" id="CHEBI:18420"/>
        <label>2</label>
    </ligand>
</feature>
<feature type="binding site" evidence="3">
    <location>
        <begin position="82"/>
        <end position="83"/>
    </location>
    <ligand>
        <name>5-phospho-alpha-D-ribose 1-diphosphate</name>
        <dbReference type="ChEBI" id="CHEBI:58017"/>
    </ligand>
</feature>
<keyword evidence="1 3" id="KW-0328">Glycosyltransferase</keyword>
<keyword evidence="3" id="KW-0822">Tryptophan biosynthesis</keyword>
<dbReference type="HAMAP" id="MF_00211">
    <property type="entry name" value="TrpD"/>
    <property type="match status" value="1"/>
</dbReference>
<dbReference type="RefSeq" id="WP_345030722.1">
    <property type="nucleotide sequence ID" value="NZ_BAABEY010000028.1"/>
</dbReference>
<reference evidence="7" key="1">
    <citation type="journal article" date="2019" name="Int. J. Syst. Evol. Microbiol.">
        <title>The Global Catalogue of Microorganisms (GCM) 10K type strain sequencing project: providing services to taxonomists for standard genome sequencing and annotation.</title>
        <authorList>
            <consortium name="The Broad Institute Genomics Platform"/>
            <consortium name="The Broad Institute Genome Sequencing Center for Infectious Disease"/>
            <person name="Wu L."/>
            <person name="Ma J."/>
        </authorList>
    </citation>
    <scope>NUCLEOTIDE SEQUENCE [LARGE SCALE GENOMIC DNA]</scope>
    <source>
        <strain evidence="7">JCM 31920</strain>
    </source>
</reference>
<evidence type="ECO:0000259" key="5">
    <source>
        <dbReference type="Pfam" id="PF02885"/>
    </source>
</evidence>
<dbReference type="Proteomes" id="UP001501508">
    <property type="component" value="Unassembled WGS sequence"/>
</dbReference>
<accession>A0ABP8M508</accession>
<dbReference type="SUPFAM" id="SSF47648">
    <property type="entry name" value="Nucleoside phosphorylase/phosphoribosyltransferase N-terminal domain"/>
    <property type="match status" value="1"/>
</dbReference>
<evidence type="ECO:0000313" key="7">
    <source>
        <dbReference type="Proteomes" id="UP001501508"/>
    </source>
</evidence>
<gene>
    <name evidence="3 6" type="primary">trpD</name>
    <name evidence="6" type="ORF">GCM10023091_30510</name>
</gene>
<protein>
    <recommendedName>
        <fullName evidence="3">Anthranilate phosphoribosyltransferase</fullName>
        <ecNumber evidence="3">2.4.2.18</ecNumber>
    </recommendedName>
</protein>
<feature type="binding site" evidence="3">
    <location>
        <position position="165"/>
    </location>
    <ligand>
        <name>anthranilate</name>
        <dbReference type="ChEBI" id="CHEBI:16567"/>
        <label>2</label>
    </ligand>
</feature>
<feature type="binding site" evidence="3">
    <location>
        <begin position="107"/>
        <end position="115"/>
    </location>
    <ligand>
        <name>5-phospho-alpha-D-ribose 1-diphosphate</name>
        <dbReference type="ChEBI" id="CHEBI:58017"/>
    </ligand>
</feature>
<feature type="binding site" evidence="3">
    <location>
        <position position="119"/>
    </location>
    <ligand>
        <name>5-phospho-alpha-D-ribose 1-diphosphate</name>
        <dbReference type="ChEBI" id="CHEBI:58017"/>
    </ligand>
</feature>
<dbReference type="InterPro" id="IPR005940">
    <property type="entry name" value="Anthranilate_Pribosyl_Tfrase"/>
</dbReference>
<dbReference type="Pfam" id="PF02885">
    <property type="entry name" value="Glycos_trans_3N"/>
    <property type="match status" value="1"/>
</dbReference>
<dbReference type="Gene3D" id="1.20.970.10">
    <property type="entry name" value="Transferase, Pyrimidine Nucleoside Phosphorylase, Chain C"/>
    <property type="match status" value="1"/>
</dbReference>
<dbReference type="InterPro" id="IPR036320">
    <property type="entry name" value="Glycosyl_Trfase_fam3_N_dom_sf"/>
</dbReference>
<evidence type="ECO:0000256" key="1">
    <source>
        <dbReference type="ARBA" id="ARBA00022676"/>
    </source>
</evidence>
<feature type="binding site" evidence="3">
    <location>
        <position position="79"/>
    </location>
    <ligand>
        <name>5-phospho-alpha-D-ribose 1-diphosphate</name>
        <dbReference type="ChEBI" id="CHEBI:58017"/>
    </ligand>
</feature>
<keyword evidence="7" id="KW-1185">Reference proteome</keyword>
<evidence type="ECO:0000256" key="3">
    <source>
        <dbReference type="HAMAP-Rule" id="MF_00211"/>
    </source>
</evidence>
<dbReference type="EMBL" id="BAABEY010000028">
    <property type="protein sequence ID" value="GAA4442906.1"/>
    <property type="molecule type" value="Genomic_DNA"/>
</dbReference>
<feature type="domain" description="Glycosyl transferase family 3 N-terminal" evidence="5">
    <location>
        <begin position="2"/>
        <end position="62"/>
    </location>
</feature>
<dbReference type="PANTHER" id="PTHR43285">
    <property type="entry name" value="ANTHRANILATE PHOSPHORIBOSYLTRANSFERASE"/>
    <property type="match status" value="1"/>
</dbReference>
<comment type="subunit">
    <text evidence="3">Homodimer.</text>
</comment>
<comment type="cofactor">
    <cofactor evidence="3">
        <name>Mg(2+)</name>
        <dbReference type="ChEBI" id="CHEBI:18420"/>
    </cofactor>
    <text evidence="3">Binds 2 magnesium ions per monomer.</text>
</comment>
<dbReference type="InterPro" id="IPR000312">
    <property type="entry name" value="Glycosyl_Trfase_fam3"/>
</dbReference>
<feature type="binding site" evidence="3">
    <location>
        <position position="224"/>
    </location>
    <ligand>
        <name>Mg(2+)</name>
        <dbReference type="ChEBI" id="CHEBI:18420"/>
        <label>1</label>
    </ligand>
</feature>
<dbReference type="Gene3D" id="3.40.1030.10">
    <property type="entry name" value="Nucleoside phosphorylase/phosphoribosyltransferase catalytic domain"/>
    <property type="match status" value="1"/>
</dbReference>
<name>A0ABP8M508_9BACT</name>
<evidence type="ECO:0000313" key="6">
    <source>
        <dbReference type="EMBL" id="GAA4442906.1"/>
    </source>
</evidence>
<dbReference type="EC" id="2.4.2.18" evidence="3"/>
<comment type="caution">
    <text evidence="6">The sequence shown here is derived from an EMBL/GenBank/DDBJ whole genome shotgun (WGS) entry which is preliminary data.</text>
</comment>
<feature type="binding site" evidence="3">
    <location>
        <begin position="89"/>
        <end position="92"/>
    </location>
    <ligand>
        <name>5-phospho-alpha-D-ribose 1-diphosphate</name>
        <dbReference type="ChEBI" id="CHEBI:58017"/>
    </ligand>
</feature>
<dbReference type="GO" id="GO:0016757">
    <property type="term" value="F:glycosyltransferase activity"/>
    <property type="evidence" value="ECO:0007669"/>
    <property type="project" value="UniProtKB-KW"/>
</dbReference>
<dbReference type="PANTHER" id="PTHR43285:SF2">
    <property type="entry name" value="ANTHRANILATE PHOSPHORIBOSYLTRANSFERASE"/>
    <property type="match status" value="1"/>
</dbReference>
<keyword evidence="3" id="KW-0028">Amino-acid biosynthesis</keyword>
<evidence type="ECO:0000256" key="2">
    <source>
        <dbReference type="ARBA" id="ARBA00022679"/>
    </source>
</evidence>
<proteinExistence type="inferred from homology"/>
<evidence type="ECO:0000259" key="4">
    <source>
        <dbReference type="Pfam" id="PF00591"/>
    </source>
</evidence>
<feature type="domain" description="Glycosyl transferase family 3" evidence="4">
    <location>
        <begin position="75"/>
        <end position="320"/>
    </location>
</feature>
<sequence length="330" mass="35993">MKDILTHLFEYKHLTREEARQVLIGIARGTYNQVQMAAFMTAFVMRNITVEELEGFRDALLELRVPIDLSEFDPMDVCGTGGDGKDTFNISTLSCFVVAAAGQNVAKHGNHGVSSLCGSSTVLEYFGAPFTNDPEVLKRTISRSGVCFLHAPMFHPALKNVGPVRGQLGIKTFFNILGPMVNPTMPSKQLIGVFNLEIMRLYAYLYQQTDKNFLIVHGLDGYDEVSLTGPFKISTALKDEVIHPQDLGFPVLAPELLSGGTTVAESAGIFEAVLRNTATEAQKEVVIANAGLALYAANPSSTLDTEMLRAREALESGKALQHFKSFLEAS</sequence>
<comment type="caution">
    <text evidence="3">Lacks conserved residue(s) required for the propagation of feature annotation.</text>
</comment>
<comment type="function">
    <text evidence="3">Catalyzes the transfer of the phosphoribosyl group of 5-phosphorylribose-1-pyrophosphate (PRPP) to anthranilate to yield N-(5'-phosphoribosyl)-anthranilate (PRA).</text>
</comment>
<feature type="binding site" evidence="3">
    <location>
        <position position="79"/>
    </location>
    <ligand>
        <name>anthranilate</name>
        <dbReference type="ChEBI" id="CHEBI:16567"/>
        <label>1</label>
    </ligand>
</feature>
<dbReference type="SUPFAM" id="SSF52418">
    <property type="entry name" value="Nucleoside phosphorylase/phosphoribosyltransferase catalytic domain"/>
    <property type="match status" value="1"/>
</dbReference>
<feature type="binding site" evidence="3">
    <location>
        <position position="223"/>
    </location>
    <ligand>
        <name>Mg(2+)</name>
        <dbReference type="ChEBI" id="CHEBI:18420"/>
        <label>2</label>
    </ligand>
</feature>
<feature type="binding site" evidence="3">
    <location>
        <position position="110"/>
    </location>
    <ligand>
        <name>anthranilate</name>
        <dbReference type="ChEBI" id="CHEBI:16567"/>
        <label>1</label>
    </ligand>
</feature>
<dbReference type="InterPro" id="IPR035902">
    <property type="entry name" value="Nuc_phospho_transferase"/>
</dbReference>
<feature type="binding site" evidence="3">
    <location>
        <position position="91"/>
    </location>
    <ligand>
        <name>Mg(2+)</name>
        <dbReference type="ChEBI" id="CHEBI:18420"/>
        <label>1</label>
    </ligand>
</feature>
<comment type="catalytic activity">
    <reaction evidence="3">
        <text>N-(5-phospho-beta-D-ribosyl)anthranilate + diphosphate = 5-phospho-alpha-D-ribose 1-diphosphate + anthranilate</text>
        <dbReference type="Rhea" id="RHEA:11768"/>
        <dbReference type="ChEBI" id="CHEBI:16567"/>
        <dbReference type="ChEBI" id="CHEBI:18277"/>
        <dbReference type="ChEBI" id="CHEBI:33019"/>
        <dbReference type="ChEBI" id="CHEBI:58017"/>
        <dbReference type="EC" id="2.4.2.18"/>
    </reaction>
</comment>
<keyword evidence="3" id="KW-0057">Aromatic amino acid biosynthesis</keyword>
<keyword evidence="2 3" id="KW-0808">Transferase</keyword>